<evidence type="ECO:0000313" key="9">
    <source>
        <dbReference type="Proteomes" id="UP000262939"/>
    </source>
</evidence>
<feature type="transmembrane region" description="Helical" evidence="6">
    <location>
        <begin position="13"/>
        <end position="31"/>
    </location>
</feature>
<dbReference type="Pfam" id="PF07690">
    <property type="entry name" value="MFS_1"/>
    <property type="match status" value="1"/>
</dbReference>
<dbReference type="Gene3D" id="1.20.1250.20">
    <property type="entry name" value="MFS general substrate transporter like domains"/>
    <property type="match status" value="1"/>
</dbReference>
<keyword evidence="5 6" id="KW-0472">Membrane</keyword>
<evidence type="ECO:0000313" key="8">
    <source>
        <dbReference type="EMBL" id="RFU60932.1"/>
    </source>
</evidence>
<evidence type="ECO:0000256" key="5">
    <source>
        <dbReference type="ARBA" id="ARBA00023136"/>
    </source>
</evidence>
<protein>
    <submittedName>
        <fullName evidence="8">MFS transporter</fullName>
    </submittedName>
</protein>
<dbReference type="InterPro" id="IPR020846">
    <property type="entry name" value="MFS_dom"/>
</dbReference>
<dbReference type="InterPro" id="IPR036259">
    <property type="entry name" value="MFS_trans_sf"/>
</dbReference>
<organism evidence="8 9">
    <name type="scientific">Peribacillus glennii</name>
    <dbReference type="NCBI Taxonomy" id="2303991"/>
    <lineage>
        <taxon>Bacteria</taxon>
        <taxon>Bacillati</taxon>
        <taxon>Bacillota</taxon>
        <taxon>Bacilli</taxon>
        <taxon>Bacillales</taxon>
        <taxon>Bacillaceae</taxon>
        <taxon>Peribacillus</taxon>
    </lineage>
</organism>
<dbReference type="SUPFAM" id="SSF103473">
    <property type="entry name" value="MFS general substrate transporter"/>
    <property type="match status" value="1"/>
</dbReference>
<evidence type="ECO:0000256" key="3">
    <source>
        <dbReference type="ARBA" id="ARBA00022692"/>
    </source>
</evidence>
<proteinExistence type="predicted"/>
<feature type="transmembrane region" description="Helical" evidence="6">
    <location>
        <begin position="265"/>
        <end position="282"/>
    </location>
</feature>
<sequence>MLYIVLPTHWKEVGLTSLVQVGILLSVNRFVRLPLNPIIGYIYKKINFRTGILIAVLFSSITTISYGVVENFSIWIILRSVWGFSWSMFKLGAYLMVLELSSDSNRGYLMGSYNGLYRLGSLIGMLLGGIFADLFGVMVISTALGLTALMTIPFIFKYIPTFANKKETAGTHQLLLPNIKSIFNQKLIMIMITAFLLTMLFEGMITATLSHLIHVKYSNHINLFEVIIGAATVAGLIQALRWGIAPFVVPKVGRLLDKVQYKNRTLALFLALAFLTLLVLPIDLPILIWLPILLIHLLVASSLTTIMDGLVTEHTARVANRIFIMTTFTIVVDLGAALGPILGYTLENKLGLTNLLWLAGLKCFLLSISWLFLQYKRTNQTTFYQHM</sequence>
<name>A0A372L7R0_9BACI</name>
<dbReference type="InterPro" id="IPR011701">
    <property type="entry name" value="MFS"/>
</dbReference>
<dbReference type="PANTHER" id="PTHR23506:SF23">
    <property type="entry name" value="GH10249P"/>
    <property type="match status" value="1"/>
</dbReference>
<reference evidence="8 9" key="1">
    <citation type="submission" date="2018-08" db="EMBL/GenBank/DDBJ databases">
        <title>Bacillus chawlae sp. nov., Bacillus glennii sp. nov., and Bacillus saganii sp. nov. Isolated from the Vehicle Assembly Building at Kennedy Space Center where the Viking Spacecraft were Assembled.</title>
        <authorList>
            <person name="Seuylemezian A."/>
            <person name="Vaishampayan P."/>
        </authorList>
    </citation>
    <scope>NUCLEOTIDE SEQUENCE [LARGE SCALE GENOMIC DNA]</scope>
    <source>
        <strain evidence="8 9">V44-8</strain>
    </source>
</reference>
<dbReference type="InterPro" id="IPR050930">
    <property type="entry name" value="MFS_Vesicular_Transporter"/>
</dbReference>
<evidence type="ECO:0000256" key="2">
    <source>
        <dbReference type="ARBA" id="ARBA00022448"/>
    </source>
</evidence>
<dbReference type="Proteomes" id="UP000262939">
    <property type="component" value="Unassembled WGS sequence"/>
</dbReference>
<feature type="transmembrane region" description="Helical" evidence="6">
    <location>
        <begin position="221"/>
        <end position="244"/>
    </location>
</feature>
<evidence type="ECO:0000256" key="1">
    <source>
        <dbReference type="ARBA" id="ARBA00004651"/>
    </source>
</evidence>
<evidence type="ECO:0000256" key="6">
    <source>
        <dbReference type="SAM" id="Phobius"/>
    </source>
</evidence>
<feature type="transmembrane region" description="Helical" evidence="6">
    <location>
        <begin position="355"/>
        <end position="373"/>
    </location>
</feature>
<comment type="caution">
    <text evidence="8">The sequence shown here is derived from an EMBL/GenBank/DDBJ whole genome shotgun (WGS) entry which is preliminary data.</text>
</comment>
<evidence type="ECO:0000256" key="4">
    <source>
        <dbReference type="ARBA" id="ARBA00022989"/>
    </source>
</evidence>
<comment type="subcellular location">
    <subcellularLocation>
        <location evidence="1">Cell membrane</location>
        <topology evidence="1">Multi-pass membrane protein</topology>
    </subcellularLocation>
</comment>
<dbReference type="PROSITE" id="PS50850">
    <property type="entry name" value="MFS"/>
    <property type="match status" value="1"/>
</dbReference>
<keyword evidence="4 6" id="KW-1133">Transmembrane helix</keyword>
<feature type="transmembrane region" description="Helical" evidence="6">
    <location>
        <begin position="288"/>
        <end position="310"/>
    </location>
</feature>
<keyword evidence="2" id="KW-0813">Transport</keyword>
<accession>A0A372L7R0</accession>
<dbReference type="PANTHER" id="PTHR23506">
    <property type="entry name" value="GH10249P"/>
    <property type="match status" value="1"/>
</dbReference>
<dbReference type="AlphaFoldDB" id="A0A372L7R0"/>
<feature type="transmembrane region" description="Helical" evidence="6">
    <location>
        <begin position="74"/>
        <end position="95"/>
    </location>
</feature>
<dbReference type="GO" id="GO:0005886">
    <property type="term" value="C:plasma membrane"/>
    <property type="evidence" value="ECO:0007669"/>
    <property type="project" value="UniProtKB-SubCell"/>
</dbReference>
<keyword evidence="3 6" id="KW-0812">Transmembrane</keyword>
<dbReference type="EMBL" id="QVTD01000021">
    <property type="protein sequence ID" value="RFU60932.1"/>
    <property type="molecule type" value="Genomic_DNA"/>
</dbReference>
<evidence type="ECO:0000259" key="7">
    <source>
        <dbReference type="PROSITE" id="PS50850"/>
    </source>
</evidence>
<dbReference type="GO" id="GO:0022857">
    <property type="term" value="F:transmembrane transporter activity"/>
    <property type="evidence" value="ECO:0007669"/>
    <property type="project" value="InterPro"/>
</dbReference>
<feature type="domain" description="Major facilitator superfamily (MFS) profile" evidence="7">
    <location>
        <begin position="1"/>
        <end position="378"/>
    </location>
</feature>
<gene>
    <name evidence="8" type="ORF">D0466_20240</name>
</gene>
<dbReference type="OrthoDB" id="5338069at2"/>
<keyword evidence="9" id="KW-1185">Reference proteome</keyword>
<feature type="transmembrane region" description="Helical" evidence="6">
    <location>
        <begin position="138"/>
        <end position="156"/>
    </location>
</feature>
<feature type="transmembrane region" description="Helical" evidence="6">
    <location>
        <begin position="51"/>
        <end position="68"/>
    </location>
</feature>
<feature type="transmembrane region" description="Helical" evidence="6">
    <location>
        <begin position="187"/>
        <end position="209"/>
    </location>
</feature>
<feature type="transmembrane region" description="Helical" evidence="6">
    <location>
        <begin position="322"/>
        <end position="343"/>
    </location>
</feature>